<accession>A0A381ZAI8</accession>
<dbReference type="InterPro" id="IPR032875">
    <property type="entry name" value="Succ_CoA_lig_flav_dom"/>
</dbReference>
<dbReference type="Pfam" id="PF13549">
    <property type="entry name" value="ATP-grasp_5"/>
    <property type="match status" value="1"/>
</dbReference>
<dbReference type="PANTHER" id="PTHR42793:SF4">
    <property type="entry name" value="BLL6376 PROTEIN"/>
    <property type="match status" value="1"/>
</dbReference>
<dbReference type="SUPFAM" id="SSF56059">
    <property type="entry name" value="Glutathione synthetase ATP-binding domain-like"/>
    <property type="match status" value="1"/>
</dbReference>
<gene>
    <name evidence="2" type="ORF">METZ01_LOCUS139150</name>
</gene>
<dbReference type="InterPro" id="IPR011761">
    <property type="entry name" value="ATP-grasp"/>
</dbReference>
<proteinExistence type="predicted"/>
<dbReference type="Gene3D" id="3.40.50.720">
    <property type="entry name" value="NAD(P)-binding Rossmann-like Domain"/>
    <property type="match status" value="1"/>
</dbReference>
<name>A0A381ZAI8_9ZZZZ</name>
<evidence type="ECO:0000313" key="2">
    <source>
        <dbReference type="EMBL" id="SVA86296.1"/>
    </source>
</evidence>
<dbReference type="GO" id="GO:0005524">
    <property type="term" value="F:ATP binding"/>
    <property type="evidence" value="ECO:0007669"/>
    <property type="project" value="InterPro"/>
</dbReference>
<reference evidence="2" key="1">
    <citation type="submission" date="2018-05" db="EMBL/GenBank/DDBJ databases">
        <authorList>
            <person name="Lanie J.A."/>
            <person name="Ng W.-L."/>
            <person name="Kazmierczak K.M."/>
            <person name="Andrzejewski T.M."/>
            <person name="Davidsen T.M."/>
            <person name="Wayne K.J."/>
            <person name="Tettelin H."/>
            <person name="Glass J.I."/>
            <person name="Rusch D."/>
            <person name="Podicherti R."/>
            <person name="Tsui H.-C.T."/>
            <person name="Winkler M.E."/>
        </authorList>
    </citation>
    <scope>NUCLEOTIDE SEQUENCE</scope>
</reference>
<dbReference type="EMBL" id="UINC01020584">
    <property type="protein sequence ID" value="SVA86296.1"/>
    <property type="molecule type" value="Genomic_DNA"/>
</dbReference>
<dbReference type="Gene3D" id="3.30.1490.20">
    <property type="entry name" value="ATP-grasp fold, A domain"/>
    <property type="match status" value="1"/>
</dbReference>
<sequence length="487" mass="51233">MAVADVVRQLSDCGAGGVVCYSAGFRELGAEGAVLEQALVEAAGDLALVGPNVFGMLNYVQGAHLWPYSHGGQSVTRGPAIISQSGMLSGYLLTNRRSVNFSYVIGAGNQSVLGVEDYLEALLERAEVTAFGIYLESLRDIPQFVTAALRALDRNIPLVVLKVGRSDIAARTTLTHTGSLSGSDILYQALFDRLGVIRVSTPSLMLETLNLLTIAGAPKGRRLAAFTCSGGDVAMLADRGVECGIEFQAPSSSASAVLKDLLPQIATVSNPLDYTTPLWGHEERLKPIFSALVEDGYDAALLVQDYPPPHLDEDRHLYQADASAFIRATQQAGIPGAVCSSLPENLDADIQAFLIARQTAPLQGISESVQALAAAATFGRQRAKHLAQPGSISLEITGQPASTVTLDEWQGKKLLAKAGIEVPAGELTDAEGATDAADRLGYPVAVKLVSSDLPHKTEAGAVRLQLESAAAVAEAVTSIQHTVKRAP</sequence>
<dbReference type="SUPFAM" id="SSF52210">
    <property type="entry name" value="Succinyl-CoA synthetase domains"/>
    <property type="match status" value="2"/>
</dbReference>
<dbReference type="AlphaFoldDB" id="A0A381ZAI8"/>
<dbReference type="Pfam" id="PF13607">
    <property type="entry name" value="Succ_CoA_lig"/>
    <property type="match status" value="1"/>
</dbReference>
<feature type="non-terminal residue" evidence="2">
    <location>
        <position position="487"/>
    </location>
</feature>
<dbReference type="PANTHER" id="PTHR42793">
    <property type="entry name" value="COA BINDING DOMAIN CONTAINING PROTEIN"/>
    <property type="match status" value="1"/>
</dbReference>
<dbReference type="GO" id="GO:0046872">
    <property type="term" value="F:metal ion binding"/>
    <property type="evidence" value="ECO:0007669"/>
    <property type="project" value="InterPro"/>
</dbReference>
<organism evidence="2">
    <name type="scientific">marine metagenome</name>
    <dbReference type="NCBI Taxonomy" id="408172"/>
    <lineage>
        <taxon>unclassified sequences</taxon>
        <taxon>metagenomes</taxon>
        <taxon>ecological metagenomes</taxon>
    </lineage>
</organism>
<dbReference type="PROSITE" id="PS50975">
    <property type="entry name" value="ATP_GRASP"/>
    <property type="match status" value="1"/>
</dbReference>
<dbReference type="Gene3D" id="3.30.470.20">
    <property type="entry name" value="ATP-grasp fold, B domain"/>
    <property type="match status" value="1"/>
</dbReference>
<dbReference type="Gene3D" id="3.40.50.261">
    <property type="entry name" value="Succinyl-CoA synthetase domains"/>
    <property type="match status" value="2"/>
</dbReference>
<feature type="domain" description="ATP-grasp" evidence="1">
    <location>
        <begin position="412"/>
        <end position="447"/>
    </location>
</feature>
<dbReference type="InterPro" id="IPR016102">
    <property type="entry name" value="Succinyl-CoA_synth-like"/>
</dbReference>
<dbReference type="InterPro" id="IPR013815">
    <property type="entry name" value="ATP_grasp_subdomain_1"/>
</dbReference>
<evidence type="ECO:0000259" key="1">
    <source>
        <dbReference type="PROSITE" id="PS50975"/>
    </source>
</evidence>
<protein>
    <recommendedName>
        <fullName evidence="1">ATP-grasp domain-containing protein</fullName>
    </recommendedName>
</protein>